<dbReference type="InParanoid" id="A0A6J2V388"/>
<dbReference type="Proteomes" id="UP000504632">
    <property type="component" value="Chromosome 4"/>
</dbReference>
<dbReference type="OrthoDB" id="6088000at2759"/>
<sequence length="943" mass="105909">MKSETISGWRVSKLVAISGAEHSAVFQSPQTITMSQATLLEEVVQWSPETCQRELKSVLPKLISLHRNTESWKEHIDVLRIVTDLFLPHLPLSEMEEECFSKVLPKAVRIFTNLLEEISKQVGGLSSQNTELHASLRNILQMMVRTLEALSGCVRHVCSVEEPVSLSAIRTLPACTLRILKETFRHCKESEVVYNGRLSLVGDLLQGMFKEAYSLQKNLMELLEKISLENNASEDEIADMVTVIHSLLDICSIISSLDIALHANTWKFIIKQSIKHQSLVEERIQHGDIVSSLCEDLLASLRSCLELAEQIKRVRLQETAHSPEYKLFQKTTKMCRFFANTLVHYIKEFKAFLAKQCSRFHQLYLQILSKFPPSLFVAAAPPALCEELSGAVLVPMDALLTQLLHLRAFAESVLAKHQHVSPETLLPQCLLLVNVISKLSSQPEEALQLWADGSQFPEDTPRLSVFEALLLSFRRCPVERAVPVRLPGVMLQGRAQGKVSLHQHVCVHLCACIAVLPPRHFPLLERSLLGAVLQSDTQTAVLATDVWCFLARYGTAELCLHHSLLCVHLIKSCPGESYQLSHLALLLRRLLFLMTPNHQMELVEHFPPSQEDHLCVWRHILLRSLSQDARQRVEGDVVGMATAAVEDWQRSGWRLDGLERVNRVLECLLMVMKGESLQTESTVSSLKVLTQLWSRMCASQVQTYPGIQRCVKVLLSMSAVLIKNMEPPVICQALVCLSGLQLHQCPDDLLLAALQFLASLGKVFFPSHIQCQVFPRLSSLFSALLAHESWLLHQHALEAFALFAELTNHEEVISQSLISEETKTKVVNFLSKLTAAQEADEARVSRLKSETAVLERHTDRLEQEEDPPADVSAPEPCSKRARQETSTEDECERHLQTAESALKALRTLVGSGNPPTPPQWVTVRLQNLQTLITQINTSKPVRP</sequence>
<accession>A0A6J2V388</accession>
<evidence type="ECO:0000256" key="1">
    <source>
        <dbReference type="SAM" id="MobiDB-lite"/>
    </source>
</evidence>
<dbReference type="AlphaFoldDB" id="A0A6J2V388"/>
<dbReference type="PANTHER" id="PTHR16071:SF2">
    <property type="entry name" value="FIGNL1-INTERACTING REGULATOR OF RECOMBINATION AND MITOSIS"/>
    <property type="match status" value="1"/>
</dbReference>
<dbReference type="RefSeq" id="XP_030626724.1">
    <property type="nucleotide sequence ID" value="XM_030770864.1"/>
</dbReference>
<dbReference type="PANTHER" id="PTHR16071">
    <property type="entry name" value="CHROMOSOME 1 OPEN READING FRAME 112"/>
    <property type="match status" value="1"/>
</dbReference>
<dbReference type="InterPro" id="IPR016024">
    <property type="entry name" value="ARM-type_fold"/>
</dbReference>
<proteinExistence type="predicted"/>
<dbReference type="FunCoup" id="A0A6J2V388">
    <property type="interactions" value="745"/>
</dbReference>
<dbReference type="Pfam" id="PF14868">
    <property type="entry name" value="DUF4487"/>
    <property type="match status" value="1"/>
</dbReference>
<protein>
    <submittedName>
        <fullName evidence="3">FIGNL1-interacting regulator of recombination and mitosis</fullName>
    </submittedName>
</protein>
<dbReference type="GeneID" id="115809274"/>
<reference evidence="3" key="1">
    <citation type="submission" date="2025-08" db="UniProtKB">
        <authorList>
            <consortium name="RefSeq"/>
        </authorList>
    </citation>
    <scope>IDENTIFICATION</scope>
</reference>
<gene>
    <name evidence="3" type="primary">firrm</name>
</gene>
<name>A0A6J2V388_CHACN</name>
<organism evidence="2 3">
    <name type="scientific">Chanos chanos</name>
    <name type="common">Milkfish</name>
    <name type="synonym">Mugil chanos</name>
    <dbReference type="NCBI Taxonomy" id="29144"/>
    <lineage>
        <taxon>Eukaryota</taxon>
        <taxon>Metazoa</taxon>
        <taxon>Chordata</taxon>
        <taxon>Craniata</taxon>
        <taxon>Vertebrata</taxon>
        <taxon>Euteleostomi</taxon>
        <taxon>Actinopterygii</taxon>
        <taxon>Neopterygii</taxon>
        <taxon>Teleostei</taxon>
        <taxon>Ostariophysi</taxon>
        <taxon>Gonorynchiformes</taxon>
        <taxon>Chanidae</taxon>
        <taxon>Chanos</taxon>
    </lineage>
</organism>
<feature type="compositionally biased region" description="Basic and acidic residues" evidence="1">
    <location>
        <begin position="877"/>
        <end position="890"/>
    </location>
</feature>
<keyword evidence="2" id="KW-1185">Reference proteome</keyword>
<dbReference type="InterPro" id="IPR027902">
    <property type="entry name" value="DUF4487"/>
</dbReference>
<evidence type="ECO:0000313" key="2">
    <source>
        <dbReference type="Proteomes" id="UP000504632"/>
    </source>
</evidence>
<evidence type="ECO:0000313" key="3">
    <source>
        <dbReference type="RefSeq" id="XP_030626724.1"/>
    </source>
</evidence>
<dbReference type="SUPFAM" id="SSF48371">
    <property type="entry name" value="ARM repeat"/>
    <property type="match status" value="1"/>
</dbReference>
<feature type="region of interest" description="Disordered" evidence="1">
    <location>
        <begin position="855"/>
        <end position="890"/>
    </location>
</feature>
<dbReference type="CTD" id="55732"/>